<reference evidence="9" key="1">
    <citation type="journal article" date="2022" name="ISME J.">
        <title>Identification of active gaseous-alkane degraders at natural gas seeps.</title>
        <authorList>
            <person name="Farhan Ul Haque M."/>
            <person name="Hernandez M."/>
            <person name="Crombie A.T."/>
            <person name="Murrell J.C."/>
        </authorList>
    </citation>
    <scope>NUCLEOTIDE SEQUENCE</scope>
    <source>
        <strain evidence="9">PC2</strain>
    </source>
</reference>
<gene>
    <name evidence="9" type="ORF">K2U94_16270</name>
</gene>
<evidence type="ECO:0000256" key="5">
    <source>
        <dbReference type="ARBA" id="ARBA00022801"/>
    </source>
</evidence>
<keyword evidence="3" id="KW-0963">Cytoplasm</keyword>
<evidence type="ECO:0000256" key="1">
    <source>
        <dbReference type="ARBA" id="ARBA00006641"/>
    </source>
</evidence>
<dbReference type="InterPro" id="IPR000816">
    <property type="entry name" value="Peptidase_C15"/>
</dbReference>
<proteinExistence type="inferred from homology"/>
<keyword evidence="5" id="KW-0378">Hydrolase</keyword>
<dbReference type="Gene3D" id="3.40.630.20">
    <property type="entry name" value="Peptidase C15, pyroglutamyl peptidase I-like"/>
    <property type="match status" value="1"/>
</dbReference>
<dbReference type="SUPFAM" id="SSF53182">
    <property type="entry name" value="Pyrrolidone carboxyl peptidase (pyroglutamate aminopeptidase)"/>
    <property type="match status" value="1"/>
</dbReference>
<dbReference type="EMBL" id="JAIVFP010000001">
    <property type="protein sequence ID" value="MCI4684297.1"/>
    <property type="molecule type" value="Genomic_DNA"/>
</dbReference>
<dbReference type="Pfam" id="PF01470">
    <property type="entry name" value="Peptidase_C15"/>
    <property type="match status" value="1"/>
</dbReference>
<dbReference type="InterPro" id="IPR016125">
    <property type="entry name" value="Peptidase_C15-like"/>
</dbReference>
<dbReference type="PANTHER" id="PTHR23402:SF1">
    <property type="entry name" value="PYROGLUTAMYL-PEPTIDASE I"/>
    <property type="match status" value="1"/>
</dbReference>
<dbReference type="RefSeq" id="WP_243068200.1">
    <property type="nucleotide sequence ID" value="NZ_JAIVFK010000030.1"/>
</dbReference>
<evidence type="ECO:0000256" key="3">
    <source>
        <dbReference type="ARBA" id="ARBA00022490"/>
    </source>
</evidence>
<evidence type="ECO:0000256" key="2">
    <source>
        <dbReference type="ARBA" id="ARBA00019191"/>
    </source>
</evidence>
<comment type="similarity">
    <text evidence="1">Belongs to the peptidase C15 family.</text>
</comment>
<protein>
    <recommendedName>
        <fullName evidence="2">Pyrrolidone-carboxylate peptidase</fullName>
    </recommendedName>
    <alternativeName>
        <fullName evidence="7">5-oxoprolyl-peptidase</fullName>
    </alternativeName>
    <alternativeName>
        <fullName evidence="8">Pyroglutamyl-peptidase I</fullName>
    </alternativeName>
</protein>
<keyword evidence="4" id="KW-0645">Protease</keyword>
<evidence type="ECO:0000256" key="8">
    <source>
        <dbReference type="ARBA" id="ARBA00031559"/>
    </source>
</evidence>
<evidence type="ECO:0000313" key="9">
    <source>
        <dbReference type="EMBL" id="MCI4684297.1"/>
    </source>
</evidence>
<evidence type="ECO:0000256" key="7">
    <source>
        <dbReference type="ARBA" id="ARBA00030836"/>
    </source>
</evidence>
<dbReference type="PANTHER" id="PTHR23402">
    <property type="entry name" value="PROTEASE FAMILY C15 PYROGLUTAMYL-PEPTIDASE I-RELATED"/>
    <property type="match status" value="1"/>
</dbReference>
<evidence type="ECO:0000256" key="6">
    <source>
        <dbReference type="ARBA" id="ARBA00022807"/>
    </source>
</evidence>
<dbReference type="InterPro" id="IPR036440">
    <property type="entry name" value="Peptidase_C15-like_sf"/>
</dbReference>
<keyword evidence="10" id="KW-1185">Reference proteome</keyword>
<evidence type="ECO:0000313" key="10">
    <source>
        <dbReference type="Proteomes" id="UP001139104"/>
    </source>
</evidence>
<name>A0ABS9Z9P2_9HYPH</name>
<organism evidence="9 10">
    <name type="scientific">Candidatus Rhodoblastus alkanivorans</name>
    <dbReference type="NCBI Taxonomy" id="2954117"/>
    <lineage>
        <taxon>Bacteria</taxon>
        <taxon>Pseudomonadati</taxon>
        <taxon>Pseudomonadota</taxon>
        <taxon>Alphaproteobacteria</taxon>
        <taxon>Hyphomicrobiales</taxon>
        <taxon>Rhodoblastaceae</taxon>
        <taxon>Rhodoblastus</taxon>
    </lineage>
</organism>
<dbReference type="Proteomes" id="UP001139104">
    <property type="component" value="Unassembled WGS sequence"/>
</dbReference>
<comment type="caution">
    <text evidence="9">The sequence shown here is derived from an EMBL/GenBank/DDBJ whole genome shotgun (WGS) entry which is preliminary data.</text>
</comment>
<accession>A0ABS9Z9P2</accession>
<evidence type="ECO:0000256" key="4">
    <source>
        <dbReference type="ARBA" id="ARBA00022670"/>
    </source>
</evidence>
<sequence length="192" mass="21266">MTRSLLVAGFGAFAGHRRNPAEFVVRMLERQERSFALAGIDLHTAVLPVEYFALSPTLSRLFAEKSPDAVLLLGVAGRRRRLTIETLARNRVSTLKSDAARQRAYCRFIVHGGPDVLRAGGSVPRLAAIARRHGLPASPSRDAGDYLCNESLYLSLLMDRRACFVHLPDWRGAQLRRAARVILLMAKDFALS</sequence>
<keyword evidence="6" id="KW-0788">Thiol protease</keyword>
<dbReference type="PRINTS" id="PR00706">
    <property type="entry name" value="PYROGLUPTASE"/>
</dbReference>